<dbReference type="EMBL" id="QYUK01000011">
    <property type="protein sequence ID" value="RJF89473.1"/>
    <property type="molecule type" value="Genomic_DNA"/>
</dbReference>
<dbReference type="Proteomes" id="UP000284605">
    <property type="component" value="Unassembled WGS sequence"/>
</dbReference>
<comment type="caution">
    <text evidence="1">The sequence shown here is derived from an EMBL/GenBank/DDBJ whole genome shotgun (WGS) entry which is preliminary data.</text>
</comment>
<evidence type="ECO:0008006" key="3">
    <source>
        <dbReference type="Google" id="ProtNLM"/>
    </source>
</evidence>
<keyword evidence="2" id="KW-1185">Reference proteome</keyword>
<organism evidence="1 2">
    <name type="scientific">Oleomonas cavernae</name>
    <dbReference type="NCBI Taxonomy" id="2320859"/>
    <lineage>
        <taxon>Bacteria</taxon>
        <taxon>Pseudomonadati</taxon>
        <taxon>Pseudomonadota</taxon>
        <taxon>Alphaproteobacteria</taxon>
        <taxon>Acetobacterales</taxon>
        <taxon>Acetobacteraceae</taxon>
        <taxon>Oleomonas</taxon>
    </lineage>
</organism>
<dbReference type="AlphaFoldDB" id="A0A418WHH0"/>
<protein>
    <recommendedName>
        <fullName evidence="3">Sulfotransferase family protein</fullName>
    </recommendedName>
</protein>
<name>A0A418WHH0_9PROT</name>
<accession>A0A418WHH0</accession>
<evidence type="ECO:0000313" key="1">
    <source>
        <dbReference type="EMBL" id="RJF89473.1"/>
    </source>
</evidence>
<sequence length="296" mass="33952">MAKIVFETKKVAAAVPQRLPAWLPEAVANDPYNGLNPPLIDFDRKMVLSWSAKSACTHVLIWFLVKNGLLHAANYYNPWPHEFRQDVIAKSKVFLGARNDAIANPQKYSFIRFMRDPVARLSSALRHMLRARYNEGELSIALGRKFSVETGLTVREFISYMQQVNLKNTNPHHASQVNKVDYMNGYGRKIFVKLDEPGRGIGEKINVIEAELKQLVTDFSKITKLDWVKQTHYQDDSSEGTQEITLDTVLAHQDGLRWPSTKLTEFMRSRPEMLELLAEDIHLYQNPDEFGFTMVV</sequence>
<proteinExistence type="predicted"/>
<dbReference type="RefSeq" id="WP_119781400.1">
    <property type="nucleotide sequence ID" value="NZ_QYUK01000011.1"/>
</dbReference>
<dbReference type="OrthoDB" id="7802881at2"/>
<reference evidence="1 2" key="1">
    <citation type="submission" date="2018-09" db="EMBL/GenBank/DDBJ databases">
        <authorList>
            <person name="Zhu H."/>
        </authorList>
    </citation>
    <scope>NUCLEOTIDE SEQUENCE [LARGE SCALE GENOMIC DNA]</scope>
    <source>
        <strain evidence="1 2">K1W22B-8</strain>
    </source>
</reference>
<evidence type="ECO:0000313" key="2">
    <source>
        <dbReference type="Proteomes" id="UP000284605"/>
    </source>
</evidence>
<gene>
    <name evidence="1" type="ORF">D3874_22925</name>
</gene>